<evidence type="ECO:0000256" key="4">
    <source>
        <dbReference type="ARBA" id="ARBA00022723"/>
    </source>
</evidence>
<accession>T1K0Q8</accession>
<evidence type="ECO:0000256" key="5">
    <source>
        <dbReference type="ARBA" id="ARBA00022873"/>
    </source>
</evidence>
<evidence type="ECO:0000256" key="1">
    <source>
        <dbReference type="ARBA" id="ARBA00001954"/>
    </source>
</evidence>
<dbReference type="PANTHER" id="PTHR10696:SF55">
    <property type="entry name" value="DIOXYGENASE, PUTATIVE-RELATED"/>
    <property type="match status" value="1"/>
</dbReference>
<evidence type="ECO:0000313" key="12">
    <source>
        <dbReference type="Proteomes" id="UP000015104"/>
    </source>
</evidence>
<organism evidence="11 12">
    <name type="scientific">Tetranychus urticae</name>
    <name type="common">Two-spotted spider mite</name>
    <dbReference type="NCBI Taxonomy" id="32264"/>
    <lineage>
        <taxon>Eukaryota</taxon>
        <taxon>Metazoa</taxon>
        <taxon>Ecdysozoa</taxon>
        <taxon>Arthropoda</taxon>
        <taxon>Chelicerata</taxon>
        <taxon>Arachnida</taxon>
        <taxon>Acari</taxon>
        <taxon>Acariformes</taxon>
        <taxon>Trombidiformes</taxon>
        <taxon>Prostigmata</taxon>
        <taxon>Eleutherengona</taxon>
        <taxon>Raphignathae</taxon>
        <taxon>Tetranychoidea</taxon>
        <taxon>Tetranychidae</taxon>
        <taxon>Tetranychus</taxon>
    </lineage>
</organism>
<proteinExistence type="inferred from homology"/>
<evidence type="ECO:0000259" key="9">
    <source>
        <dbReference type="Pfam" id="PF02668"/>
    </source>
</evidence>
<dbReference type="Pfam" id="PF02668">
    <property type="entry name" value="TauD"/>
    <property type="match status" value="1"/>
</dbReference>
<feature type="domain" description="Gamma-butyrobetaine hydroxylase-like N-terminal" evidence="10">
    <location>
        <begin position="18"/>
        <end position="99"/>
    </location>
</feature>
<dbReference type="PANTHER" id="PTHR10696">
    <property type="entry name" value="GAMMA-BUTYROBETAINE HYDROXYLASE-RELATED"/>
    <property type="match status" value="1"/>
</dbReference>
<keyword evidence="5" id="KW-0124">Carnitine biosynthesis</keyword>
<dbReference type="eggNOG" id="KOG3888">
    <property type="taxonomic scope" value="Eukaryota"/>
</dbReference>
<dbReference type="Gene3D" id="3.30.2020.30">
    <property type="match status" value="1"/>
</dbReference>
<evidence type="ECO:0000256" key="8">
    <source>
        <dbReference type="ARBA" id="ARBA00023004"/>
    </source>
</evidence>
<keyword evidence="4" id="KW-0479">Metal-binding</keyword>
<dbReference type="GO" id="GO:0046872">
    <property type="term" value="F:metal ion binding"/>
    <property type="evidence" value="ECO:0007669"/>
    <property type="project" value="UniProtKB-KW"/>
</dbReference>
<comment type="cofactor">
    <cofactor evidence="1">
        <name>Fe(2+)</name>
        <dbReference type="ChEBI" id="CHEBI:29033"/>
    </cofactor>
</comment>
<dbReference type="KEGG" id="tut:107372282"/>
<dbReference type="InterPro" id="IPR050411">
    <property type="entry name" value="AlphaKG_dependent_hydroxylases"/>
</dbReference>
<dbReference type="Pfam" id="PF06155">
    <property type="entry name" value="GBBH-like_N"/>
    <property type="match status" value="1"/>
</dbReference>
<evidence type="ECO:0000256" key="6">
    <source>
        <dbReference type="ARBA" id="ARBA00022964"/>
    </source>
</evidence>
<dbReference type="EnsemblMetazoa" id="tetur03g08670.1">
    <property type="protein sequence ID" value="tetur03g08670.1"/>
    <property type="gene ID" value="tetur03g08670"/>
</dbReference>
<keyword evidence="7" id="KW-0560">Oxidoreductase</keyword>
<keyword evidence="8" id="KW-0408">Iron</keyword>
<protein>
    <recommendedName>
        <fullName evidence="13">Gamma-butyrobetaine dioxygenase</fullName>
    </recommendedName>
</protein>
<feature type="domain" description="TauD/TfdA-like" evidence="9">
    <location>
        <begin position="142"/>
        <end position="383"/>
    </location>
</feature>
<dbReference type="Proteomes" id="UP000015104">
    <property type="component" value="Unassembled WGS sequence"/>
</dbReference>
<dbReference type="Gene3D" id="3.60.130.10">
    <property type="entry name" value="Clavaminate synthase-like"/>
    <property type="match status" value="1"/>
</dbReference>
<dbReference type="STRING" id="32264.T1K0Q8"/>
<evidence type="ECO:0000256" key="7">
    <source>
        <dbReference type="ARBA" id="ARBA00023002"/>
    </source>
</evidence>
<evidence type="ECO:0000256" key="3">
    <source>
        <dbReference type="ARBA" id="ARBA00008654"/>
    </source>
</evidence>
<dbReference type="InterPro" id="IPR003819">
    <property type="entry name" value="TauD/TfdA-like"/>
</dbReference>
<comment type="pathway">
    <text evidence="2">Amine and polyamine biosynthesis; carnitine biosynthesis.</text>
</comment>
<keyword evidence="12" id="KW-1185">Reference proteome</keyword>
<name>T1K0Q8_TETUR</name>
<evidence type="ECO:0008006" key="13">
    <source>
        <dbReference type="Google" id="ProtNLM"/>
    </source>
</evidence>
<dbReference type="FunFam" id="3.30.2020.30:FF:000002">
    <property type="entry name" value="Putative gamma-butyrobetaine dioxygenase"/>
    <property type="match status" value="1"/>
</dbReference>
<dbReference type="HOGENOM" id="CLU_021859_2_0_1"/>
<reference evidence="12" key="1">
    <citation type="submission" date="2011-08" db="EMBL/GenBank/DDBJ databases">
        <authorList>
            <person name="Rombauts S."/>
        </authorList>
    </citation>
    <scope>NUCLEOTIDE SEQUENCE</scope>
    <source>
        <strain evidence="12">London</strain>
    </source>
</reference>
<evidence type="ECO:0000259" key="10">
    <source>
        <dbReference type="Pfam" id="PF06155"/>
    </source>
</evidence>
<sequence>MESSEPTPELTSDLSNYDGSVIKVDFPDGSSERFHVAWLRDSCQCEQCISPLTKDKKLNPADIDFKNLKPLKIVNNGSELLIDWYDGSPHHSCYKLSWLMLFKGKFGESSEPQDGVYAPKEIVGEFPWNVSIINPIYDHHYSFESIMTDDSTLESLLKDILSYGIAFVSGAPTEKETVLSIARRIAYERISGYGSTFDVVVNPSPDAHFSYSSNPLELHTDLCYRERVPGIQMLHCIKAAVNGGDSYFADGLYCCQQLQKFQPEMFEILTKPVMFSFFDSQRGIWFRQKWPVIVTEPGDQNSVIIKEVNLSYFSMRAPLLPHDQMESFFTAFKQLFSYTRCTSNRLSCKLKDGDVVIFNNRRVFHGREGYDSLKEKRFLQGCYMDLDEIQGLYEKLSTKSG</sequence>
<dbReference type="SUPFAM" id="SSF51197">
    <property type="entry name" value="Clavaminate synthase-like"/>
    <property type="match status" value="1"/>
</dbReference>
<dbReference type="InterPro" id="IPR038492">
    <property type="entry name" value="GBBH-like_N_sf"/>
</dbReference>
<dbReference type="AlphaFoldDB" id="T1K0Q8"/>
<reference evidence="11" key="2">
    <citation type="submission" date="2015-06" db="UniProtKB">
        <authorList>
            <consortium name="EnsemblMetazoa"/>
        </authorList>
    </citation>
    <scope>IDENTIFICATION</scope>
</reference>
<dbReference type="OrthoDB" id="406634at2759"/>
<dbReference type="OMA" id="GRHIIQC"/>
<keyword evidence="6" id="KW-0223">Dioxygenase</keyword>
<dbReference type="InterPro" id="IPR010376">
    <property type="entry name" value="GBBH-like_N"/>
</dbReference>
<dbReference type="GO" id="GO:0016706">
    <property type="term" value="F:2-oxoglutarate-dependent dioxygenase activity"/>
    <property type="evidence" value="ECO:0007669"/>
    <property type="project" value="UniProtKB-ARBA"/>
</dbReference>
<gene>
    <name evidence="11" type="primary">107372282</name>
</gene>
<evidence type="ECO:0000313" key="11">
    <source>
        <dbReference type="EnsemblMetazoa" id="tetur03g08670.1"/>
    </source>
</evidence>
<evidence type="ECO:0000256" key="2">
    <source>
        <dbReference type="ARBA" id="ARBA00005022"/>
    </source>
</evidence>
<dbReference type="GO" id="GO:0005739">
    <property type="term" value="C:mitochondrion"/>
    <property type="evidence" value="ECO:0007669"/>
    <property type="project" value="TreeGrafter"/>
</dbReference>
<dbReference type="EMBL" id="CAEY01001145">
    <property type="status" value="NOT_ANNOTATED_CDS"/>
    <property type="molecule type" value="Genomic_DNA"/>
</dbReference>
<dbReference type="UniPathway" id="UPA00118"/>
<dbReference type="InterPro" id="IPR042098">
    <property type="entry name" value="TauD-like_sf"/>
</dbReference>
<comment type="similarity">
    <text evidence="3">Belongs to the gamma-BBH/TMLD family.</text>
</comment>
<dbReference type="GO" id="GO:0045329">
    <property type="term" value="P:carnitine biosynthetic process"/>
    <property type="evidence" value="ECO:0007669"/>
    <property type="project" value="UniProtKB-UniPathway"/>
</dbReference>